<name>C5MD71_CANTT</name>
<evidence type="ECO:0000256" key="5">
    <source>
        <dbReference type="ARBA" id="ARBA00038219"/>
    </source>
</evidence>
<dbReference type="PANTHER" id="PTHR47254:SF1">
    <property type="entry name" value="CELL WALL MANNOPROTEIN CIS3-RELATED"/>
    <property type="match status" value="1"/>
</dbReference>
<feature type="domain" description="Cell wall mannoprotein PIR1-like C-terminal" evidence="8">
    <location>
        <begin position="354"/>
        <end position="428"/>
    </location>
</feature>
<evidence type="ECO:0000256" key="3">
    <source>
        <dbReference type="ARBA" id="ARBA00022525"/>
    </source>
</evidence>
<proteinExistence type="inferred from homology"/>
<evidence type="ECO:0000256" key="6">
    <source>
        <dbReference type="SAM" id="MobiDB-lite"/>
    </source>
</evidence>
<evidence type="ECO:0000256" key="7">
    <source>
        <dbReference type="SAM" id="SignalP"/>
    </source>
</evidence>
<evidence type="ECO:0000256" key="2">
    <source>
        <dbReference type="ARBA" id="ARBA00022512"/>
    </source>
</evidence>
<dbReference type="GO" id="GO:0031505">
    <property type="term" value="P:fungal-type cell wall organization"/>
    <property type="evidence" value="ECO:0007669"/>
    <property type="project" value="TreeGrafter"/>
</dbReference>
<gene>
    <name evidence="9" type="ORF">CTRG_04172</name>
</gene>
<keyword evidence="3" id="KW-0964">Secreted</keyword>
<dbReference type="STRING" id="294747.C5MD71"/>
<dbReference type="GO" id="GO:0009277">
    <property type="term" value="C:fungal-type cell wall"/>
    <property type="evidence" value="ECO:0007669"/>
    <property type="project" value="TreeGrafter"/>
</dbReference>
<evidence type="ECO:0000259" key="8">
    <source>
        <dbReference type="Pfam" id="PF22799"/>
    </source>
</evidence>
<accession>C5MD71</accession>
<dbReference type="InterPro" id="IPR054508">
    <property type="entry name" value="PIR1-like_C"/>
</dbReference>
<dbReference type="KEGG" id="ctp:CTRG_04172"/>
<feature type="signal peptide" evidence="7">
    <location>
        <begin position="1"/>
        <end position="19"/>
    </location>
</feature>
<keyword evidence="4 7" id="KW-0732">Signal</keyword>
<feature type="region of interest" description="Disordered" evidence="6">
    <location>
        <begin position="241"/>
        <end position="323"/>
    </location>
</feature>
<dbReference type="Proteomes" id="UP000002037">
    <property type="component" value="Unassembled WGS sequence"/>
</dbReference>
<organism evidence="9 10">
    <name type="scientific">Candida tropicalis (strain ATCC MYA-3404 / T1)</name>
    <name type="common">Yeast</name>
    <dbReference type="NCBI Taxonomy" id="294747"/>
    <lineage>
        <taxon>Eukaryota</taxon>
        <taxon>Fungi</taxon>
        <taxon>Dikarya</taxon>
        <taxon>Ascomycota</taxon>
        <taxon>Saccharomycotina</taxon>
        <taxon>Pichiomycetes</taxon>
        <taxon>Debaryomycetaceae</taxon>
        <taxon>Candida/Lodderomyces clade</taxon>
        <taxon>Candida</taxon>
    </lineage>
</organism>
<dbReference type="HOGENOM" id="CLU_689094_0_0_1"/>
<feature type="compositionally biased region" description="Basic and acidic residues" evidence="6">
    <location>
        <begin position="144"/>
        <end position="167"/>
    </location>
</feature>
<keyword evidence="2" id="KW-0134">Cell wall</keyword>
<dbReference type="RefSeq" id="XP_002549875.1">
    <property type="nucleotide sequence ID" value="XM_002549829.1"/>
</dbReference>
<evidence type="ECO:0000313" key="10">
    <source>
        <dbReference type="Proteomes" id="UP000002037"/>
    </source>
</evidence>
<feature type="chain" id="PRO_5002955184" description="Cell wall mannoprotein PIR1-like C-terminal domain-containing protein" evidence="7">
    <location>
        <begin position="20"/>
        <end position="438"/>
    </location>
</feature>
<comment type="subcellular location">
    <subcellularLocation>
        <location evidence="1">Secreted</location>
        <location evidence="1">Cell wall</location>
    </subcellularLocation>
</comment>
<evidence type="ECO:0000256" key="1">
    <source>
        <dbReference type="ARBA" id="ARBA00004191"/>
    </source>
</evidence>
<dbReference type="EMBL" id="GG692399">
    <property type="protein sequence ID" value="EER32501.1"/>
    <property type="molecule type" value="Genomic_DNA"/>
</dbReference>
<evidence type="ECO:0000313" key="9">
    <source>
        <dbReference type="EMBL" id="EER32501.1"/>
    </source>
</evidence>
<sequence length="438" mass="51460">MLQLIFILSIFNNIFPIDAYYVPANGEDWTILKPDCQKLQGSFESLPFTFGIVVNPYVINDEGDYEEPVVSKIERTITTSFVTSVVTAAPKPTKTRDIIVQIHDGQVQKVASGYDWKNEEKHKDWDDDHHYDWKDDDKHYTDYDKSHDDDNDKHHQDKDYDDYDKHHDDKHHKDKQYDDDKDDYYKHRKSDVDDVLMDPTTKRRKRNNQETGEQVEKLADDEAEGQGVETVEEVYEDIGKDHGYEKDQGYNQDLDFGKGRDYDREHDHDKDHDHDKHHDYYDDGDDKHHKNKDDHENKHGHKDYNEEHKHRYKDDWKHEEPSRDYDYDDDQFVSPVYYVACYTNATLRMTLNNGILRDSDNRIGCIVSGHQFQFDGPTPQHGAIFAAGWSVTKEGQLALGDSTKFYQCASGNFYNLYDEPIAFQCHPVTLDVVELIEC</sequence>
<feature type="region of interest" description="Disordered" evidence="6">
    <location>
        <begin position="144"/>
        <end position="228"/>
    </location>
</feature>
<dbReference type="eggNOG" id="ENOG502QQD8">
    <property type="taxonomic scope" value="Eukaryota"/>
</dbReference>
<comment type="similarity">
    <text evidence="5">Belongs to the PIR protein family.</text>
</comment>
<reference evidence="9 10" key="1">
    <citation type="journal article" date="2009" name="Nature">
        <title>Evolution of pathogenicity and sexual reproduction in eight Candida genomes.</title>
        <authorList>
            <person name="Butler G."/>
            <person name="Rasmussen M.D."/>
            <person name="Lin M.F."/>
            <person name="Santos M.A."/>
            <person name="Sakthikumar S."/>
            <person name="Munro C.A."/>
            <person name="Rheinbay E."/>
            <person name="Grabherr M."/>
            <person name="Forche A."/>
            <person name="Reedy J.L."/>
            <person name="Agrafioti I."/>
            <person name="Arnaud M.B."/>
            <person name="Bates S."/>
            <person name="Brown A.J."/>
            <person name="Brunke S."/>
            <person name="Costanzo M.C."/>
            <person name="Fitzpatrick D.A."/>
            <person name="de Groot P.W."/>
            <person name="Harris D."/>
            <person name="Hoyer L.L."/>
            <person name="Hube B."/>
            <person name="Klis F.M."/>
            <person name="Kodira C."/>
            <person name="Lennard N."/>
            <person name="Logue M.E."/>
            <person name="Martin R."/>
            <person name="Neiman A.M."/>
            <person name="Nikolaou E."/>
            <person name="Quail M.A."/>
            <person name="Quinn J."/>
            <person name="Santos M.C."/>
            <person name="Schmitzberger F.F."/>
            <person name="Sherlock G."/>
            <person name="Shah P."/>
            <person name="Silverstein K.A."/>
            <person name="Skrzypek M.S."/>
            <person name="Soll D."/>
            <person name="Staggs R."/>
            <person name="Stansfield I."/>
            <person name="Stumpf M.P."/>
            <person name="Sudbery P.E."/>
            <person name="Srikantha T."/>
            <person name="Zeng Q."/>
            <person name="Berman J."/>
            <person name="Berriman M."/>
            <person name="Heitman J."/>
            <person name="Gow N.A."/>
            <person name="Lorenz M.C."/>
            <person name="Birren B.W."/>
            <person name="Kellis M."/>
            <person name="Cuomo C.A."/>
        </authorList>
    </citation>
    <scope>NUCLEOTIDE SEQUENCE [LARGE SCALE GENOMIC DNA]</scope>
    <source>
        <strain evidence="10">ATCC MYA-3404 / T1</strain>
    </source>
</reference>
<protein>
    <recommendedName>
        <fullName evidence="8">Cell wall mannoprotein PIR1-like C-terminal domain-containing protein</fullName>
    </recommendedName>
</protein>
<dbReference type="Pfam" id="PF22799">
    <property type="entry name" value="PIR1-like_C"/>
    <property type="match status" value="1"/>
</dbReference>
<feature type="compositionally biased region" description="Basic and acidic residues" evidence="6">
    <location>
        <begin position="255"/>
        <end position="323"/>
    </location>
</feature>
<dbReference type="AlphaFoldDB" id="C5MD71"/>
<evidence type="ECO:0000256" key="4">
    <source>
        <dbReference type="ARBA" id="ARBA00022729"/>
    </source>
</evidence>
<dbReference type="GeneID" id="8299436"/>
<dbReference type="OrthoDB" id="5415592at2759"/>
<dbReference type="InterPro" id="IPR051153">
    <property type="entry name" value="Yeast_CWMannoprotein_PIR"/>
</dbReference>
<dbReference type="GO" id="GO:0005199">
    <property type="term" value="F:structural constituent of cell wall"/>
    <property type="evidence" value="ECO:0007669"/>
    <property type="project" value="TreeGrafter"/>
</dbReference>
<dbReference type="PANTHER" id="PTHR47254">
    <property type="entry name" value="CELL WALL MANNOPROTEIN CIS3-RELATED"/>
    <property type="match status" value="1"/>
</dbReference>
<dbReference type="VEuPathDB" id="FungiDB:CTRG_04172"/>
<keyword evidence="10" id="KW-1185">Reference proteome</keyword>